<evidence type="ECO:0000256" key="15">
    <source>
        <dbReference type="SAM" id="Coils"/>
    </source>
</evidence>
<keyword evidence="8 13" id="KW-1133">Transmembrane helix</keyword>
<dbReference type="Gene3D" id="1.20.120.1630">
    <property type="match status" value="1"/>
</dbReference>
<dbReference type="GO" id="GO:0004608">
    <property type="term" value="F:phosphatidylethanolamine N-methyltransferase activity"/>
    <property type="evidence" value="ECO:0007669"/>
    <property type="project" value="UniProtKB-UniRule"/>
</dbReference>
<accession>A0A8K0JP28</accession>
<dbReference type="PANTHER" id="PTHR32138:SF0">
    <property type="entry name" value="PHOSPHATIDYLETHANOLAMINE N-METHYLTRANSFERASE"/>
    <property type="match status" value="1"/>
</dbReference>
<evidence type="ECO:0000256" key="13">
    <source>
        <dbReference type="HAMAP-Rule" id="MF_03217"/>
    </source>
</evidence>
<dbReference type="GO" id="GO:0005789">
    <property type="term" value="C:endoplasmic reticulum membrane"/>
    <property type="evidence" value="ECO:0007669"/>
    <property type="project" value="UniProtKB-SubCell"/>
</dbReference>
<evidence type="ECO:0000256" key="14">
    <source>
        <dbReference type="RuleBase" id="RU361122"/>
    </source>
</evidence>
<keyword evidence="11 13" id="KW-0594">Phospholipid biosynthesis</keyword>
<keyword evidence="6 13" id="KW-0812">Transmembrane</keyword>
<keyword evidence="5 13" id="KW-0949">S-adenosyl-L-methionine</keyword>
<evidence type="ECO:0000256" key="1">
    <source>
        <dbReference type="ARBA" id="ARBA00004127"/>
    </source>
</evidence>
<comment type="catalytic activity">
    <reaction evidence="13 14">
        <text>a 1,2-diacyl-sn-glycero-3-phosphoethanolamine + S-adenosyl-L-methionine = a 1,2-diacyl-sn-glycero-3-phospho-N-methylethanolamine + S-adenosyl-L-homocysteine + H(+)</text>
        <dbReference type="Rhea" id="RHEA:11164"/>
        <dbReference type="ChEBI" id="CHEBI:15378"/>
        <dbReference type="ChEBI" id="CHEBI:57856"/>
        <dbReference type="ChEBI" id="CHEBI:59789"/>
        <dbReference type="ChEBI" id="CHEBI:64573"/>
        <dbReference type="ChEBI" id="CHEBI:64612"/>
        <dbReference type="EC" id="2.1.1.17"/>
    </reaction>
</comment>
<dbReference type="PROSITE" id="PS51598">
    <property type="entry name" value="SAM_CHO2"/>
    <property type="match status" value="1"/>
</dbReference>
<evidence type="ECO:0000256" key="8">
    <source>
        <dbReference type="ARBA" id="ARBA00022989"/>
    </source>
</evidence>
<evidence type="ECO:0000256" key="5">
    <source>
        <dbReference type="ARBA" id="ARBA00022691"/>
    </source>
</evidence>
<dbReference type="EMBL" id="JABELV010000098">
    <property type="protein sequence ID" value="KAG7531199.1"/>
    <property type="molecule type" value="Genomic_DNA"/>
</dbReference>
<feature type="region of interest" description="Disordered" evidence="16">
    <location>
        <begin position="335"/>
        <end position="380"/>
    </location>
</feature>
<feature type="region of interest" description="Disordered" evidence="16">
    <location>
        <begin position="1"/>
        <end position="43"/>
    </location>
</feature>
<feature type="transmembrane region" description="Helical" evidence="13 14">
    <location>
        <begin position="217"/>
        <end position="237"/>
    </location>
</feature>
<evidence type="ECO:0000256" key="9">
    <source>
        <dbReference type="ARBA" id="ARBA00023098"/>
    </source>
</evidence>
<name>A0A8K0JP28_9TREE</name>
<evidence type="ECO:0000256" key="6">
    <source>
        <dbReference type="ARBA" id="ARBA00022692"/>
    </source>
</evidence>
<evidence type="ECO:0000313" key="18">
    <source>
        <dbReference type="Proteomes" id="UP000812966"/>
    </source>
</evidence>
<keyword evidence="3 13" id="KW-0489">Methyltransferase</keyword>
<feature type="transmembrane region" description="Helical" evidence="13 14">
    <location>
        <begin position="189"/>
        <end position="211"/>
    </location>
</feature>
<dbReference type="Proteomes" id="UP000812966">
    <property type="component" value="Unassembled WGS sequence"/>
</dbReference>
<proteinExistence type="inferred from homology"/>
<feature type="compositionally biased region" description="Polar residues" evidence="16">
    <location>
        <begin position="11"/>
        <end position="23"/>
    </location>
</feature>
<protein>
    <recommendedName>
        <fullName evidence="13 14">Phosphatidylethanolamine N-methyltransferase</fullName>
        <shortName evidence="13">PE methyltransferase</shortName>
        <shortName evidence="13 14">PEAMT</shortName>
        <shortName evidence="13">PEMT</shortName>
        <ecNumber evidence="13 14">2.1.1.17</ecNumber>
    </recommendedName>
</protein>
<dbReference type="UniPathway" id="UPA00753"/>
<comment type="similarity">
    <text evidence="13 14">Belongs to the class VI-like SAM-binding methyltransferase superfamily. CHO2 family.</text>
</comment>
<comment type="function">
    <text evidence="13 14">Catalyzes the first step of the methylation pathway of phosphatidylcholine biosynthesis, the SAM-dependent methylation of phosphatidylethanolamine (PE) to phosphatidylmonomethylethanolamine (PMME).</text>
</comment>
<comment type="pathway">
    <text evidence="13 14">Phospholipid metabolism; phosphatidylcholine biosynthesis.</text>
</comment>
<keyword evidence="12 13" id="KW-1208">Phospholipid metabolism</keyword>
<keyword evidence="7 13" id="KW-0256">Endoplasmic reticulum</keyword>
<evidence type="ECO:0000256" key="7">
    <source>
        <dbReference type="ARBA" id="ARBA00022824"/>
    </source>
</evidence>
<gene>
    <name evidence="17" type="ORF">FFLO_04558</name>
</gene>
<keyword evidence="9 13" id="KW-0443">Lipid metabolism</keyword>
<dbReference type="PANTHER" id="PTHR32138">
    <property type="entry name" value="PHOSPHATIDYLETHANOLAMINE N-METHYLTRANSFERASE"/>
    <property type="match status" value="1"/>
</dbReference>
<keyword evidence="2 13" id="KW-0444">Lipid biosynthesis</keyword>
<evidence type="ECO:0000256" key="2">
    <source>
        <dbReference type="ARBA" id="ARBA00022516"/>
    </source>
</evidence>
<evidence type="ECO:0000256" key="10">
    <source>
        <dbReference type="ARBA" id="ARBA00023136"/>
    </source>
</evidence>
<feature type="coiled-coil region" evidence="15">
    <location>
        <begin position="713"/>
        <end position="740"/>
    </location>
</feature>
<dbReference type="InterPro" id="IPR016219">
    <property type="entry name" value="Phosphatid-EA_MeTrfase_fun"/>
</dbReference>
<evidence type="ECO:0000256" key="11">
    <source>
        <dbReference type="ARBA" id="ARBA00023209"/>
    </source>
</evidence>
<evidence type="ECO:0000256" key="16">
    <source>
        <dbReference type="SAM" id="MobiDB-lite"/>
    </source>
</evidence>
<dbReference type="Pfam" id="PF04191">
    <property type="entry name" value="PEMT"/>
    <property type="match status" value="2"/>
</dbReference>
<comment type="subcellular location">
    <subcellularLocation>
        <location evidence="1">Endomembrane system</location>
        <topology evidence="1">Multi-pass membrane protein</topology>
    </subcellularLocation>
    <subcellularLocation>
        <location evidence="13 14">Endoplasmic reticulum membrane</location>
        <topology evidence="13 14">Multi-pass membrane protein</topology>
    </subcellularLocation>
</comment>
<feature type="transmembrane region" description="Helical" evidence="13 14">
    <location>
        <begin position="639"/>
        <end position="668"/>
    </location>
</feature>
<organism evidence="17 18">
    <name type="scientific">Filobasidium floriforme</name>
    <dbReference type="NCBI Taxonomy" id="5210"/>
    <lineage>
        <taxon>Eukaryota</taxon>
        <taxon>Fungi</taxon>
        <taxon>Dikarya</taxon>
        <taxon>Basidiomycota</taxon>
        <taxon>Agaricomycotina</taxon>
        <taxon>Tremellomycetes</taxon>
        <taxon>Filobasidiales</taxon>
        <taxon>Filobasidiaceae</taxon>
        <taxon>Filobasidium</taxon>
    </lineage>
</organism>
<evidence type="ECO:0000256" key="3">
    <source>
        <dbReference type="ARBA" id="ARBA00022603"/>
    </source>
</evidence>
<keyword evidence="15" id="KW-0175">Coiled coil</keyword>
<dbReference type="EC" id="2.1.1.17" evidence="13 14"/>
<feature type="transmembrane region" description="Helical" evidence="13 14">
    <location>
        <begin position="543"/>
        <end position="564"/>
    </location>
</feature>
<evidence type="ECO:0000256" key="4">
    <source>
        <dbReference type="ARBA" id="ARBA00022679"/>
    </source>
</evidence>
<dbReference type="HAMAP" id="MF_03217">
    <property type="entry name" value="PEMT"/>
    <property type="match status" value="1"/>
</dbReference>
<evidence type="ECO:0000313" key="17">
    <source>
        <dbReference type="EMBL" id="KAG7531199.1"/>
    </source>
</evidence>
<keyword evidence="18" id="KW-1185">Reference proteome</keyword>
<keyword evidence="4 13" id="KW-0808">Transferase</keyword>
<sequence length="1057" mass="119746">MEANELRYRGSSGNETPGRTTADASLEQKQPHAKDISEGGTSVSTENAGVMYGRTPKGDIFKVPTTHSFVHTLSHTLFTSQLTQLTLLTLGLQFVIFWYLPRYVSGPFFLLYFAFWRAAYDGGLGWVLRRQSEKKWIVKKLYKFGWLAKDDQGWAGWWRKELEAKLGNEGYRWNDVPEEFNSWLIFRQLVDIILLNDFLSYCFFALAYLHFPANQSIFTHLFRWVFGWTLIAFNLWVKIDAHRVVKDYAWYWGDAFWLIVQQEELVFDGVYEIAPHPMYSVGYAGYYGLSIVTGSYTVFFVSLIAHAAQFAFLLWFENPHIERIYGGGKKPLAGMPTSKSDEVSGHAESATGGHSQDRTPSVTDGETDNEWDRNPDLDTPVQETIPQIARSQSQSVEPTRLTMRELSLQYLQRPAIIFSNIDLFRATDFTFTLLVGYAVLPAMFSPVVITRPRLSLAFYFLHALAWRMFHSFGLGFLLKVQSEERWLVRHFLKHYHYPAVQRFSSSKQSKSNSTDLAPGDEAGEDASDDIPAATRDAFDNWKVLYNTSLVMTYVSFTCLAWKIYSIPNDWTVSGQLLRHVLGSLLIALHIWSAYSSFEVLGAFGWLYSDFFLVDRIPSKLAYTGIYRFLNNPERSMGGAAFLGLSLISGSKLVALLAVVSHLSHWWFLSFVEKPHMQKLYGERLRKDGGLTKTLKTVAGKHARKLESRAGRHAPELKRAISEVKETMVRVEERVSEAMEDFLQSARPRLNEVVHDTKQLIQQSREKMIITRAANDIGSIDRSRYHITVPTSAARVDKPIRFHVGQPIHISWNAPPGHSRKDWIGIYRLGSCQSEEITKISSVGKWVPLYDEEWDGNTPVETPVRGTSDAGTVIFDKEKLPWQPGMYELRLHHDGKHSVLDKIAPLEIFVPRRERSESFAQTRQAVVTIVALSVDLDPKLMPQSATKLAPRLASGIPFEELTPTDISSNLGAGLLQTTPDVSDRVPLASPSIGDEIDDFAIMDEHQVKRITSIIKQAFDVELSMDMVLANTNASAIAKRVRDSRRLLVDEVGTNTASG</sequence>
<feature type="transmembrane region" description="Helical" evidence="13 14">
    <location>
        <begin position="429"/>
        <end position="449"/>
    </location>
</feature>
<dbReference type="AlphaFoldDB" id="A0A8K0JP28"/>
<dbReference type="PIRSF" id="PIRSF000383">
    <property type="entry name" value="PEAMT"/>
    <property type="match status" value="1"/>
</dbReference>
<dbReference type="GO" id="GO:0006656">
    <property type="term" value="P:phosphatidylcholine biosynthetic process"/>
    <property type="evidence" value="ECO:0007669"/>
    <property type="project" value="UniProtKB-UniRule"/>
</dbReference>
<comment type="caution">
    <text evidence="13 14">Lacks conserved residue(s) required for the propagation of feature annotation.</text>
</comment>
<keyword evidence="10 13" id="KW-0472">Membrane</keyword>
<dbReference type="InterPro" id="IPR007318">
    <property type="entry name" value="Phopholipid_MeTrfase"/>
</dbReference>
<comment type="caution">
    <text evidence="17">The sequence shown here is derived from an EMBL/GenBank/DDBJ whole genome shotgun (WGS) entry which is preliminary data.</text>
</comment>
<feature type="region of interest" description="Disordered" evidence="16">
    <location>
        <begin position="506"/>
        <end position="528"/>
    </location>
</feature>
<dbReference type="GO" id="GO:0032259">
    <property type="term" value="P:methylation"/>
    <property type="evidence" value="ECO:0007669"/>
    <property type="project" value="UniProtKB-KW"/>
</dbReference>
<feature type="transmembrane region" description="Helical" evidence="13 14">
    <location>
        <begin position="456"/>
        <end position="478"/>
    </location>
</feature>
<reference evidence="17" key="1">
    <citation type="submission" date="2020-04" db="EMBL/GenBank/DDBJ databases">
        <title>Analysis of mating type loci in Filobasidium floriforme.</title>
        <authorList>
            <person name="Nowrousian M."/>
        </authorList>
    </citation>
    <scope>NUCLEOTIDE SEQUENCE</scope>
    <source>
        <strain evidence="17">CBS 6242</strain>
    </source>
</reference>
<evidence type="ECO:0000256" key="12">
    <source>
        <dbReference type="ARBA" id="ARBA00023264"/>
    </source>
</evidence>
<feature type="compositionally biased region" description="Polar residues" evidence="16">
    <location>
        <begin position="352"/>
        <end position="364"/>
    </location>
</feature>